<dbReference type="Proteomes" id="UP000682733">
    <property type="component" value="Unassembled WGS sequence"/>
</dbReference>
<organism evidence="2 3">
    <name type="scientific">Didymodactylos carnosus</name>
    <dbReference type="NCBI Taxonomy" id="1234261"/>
    <lineage>
        <taxon>Eukaryota</taxon>
        <taxon>Metazoa</taxon>
        <taxon>Spiralia</taxon>
        <taxon>Gnathifera</taxon>
        <taxon>Rotifera</taxon>
        <taxon>Eurotatoria</taxon>
        <taxon>Bdelloidea</taxon>
        <taxon>Philodinida</taxon>
        <taxon>Philodinidae</taxon>
        <taxon>Didymodactylos</taxon>
    </lineage>
</organism>
<evidence type="ECO:0000313" key="1">
    <source>
        <dbReference type="EMBL" id="CAF1387195.1"/>
    </source>
</evidence>
<feature type="non-terminal residue" evidence="2">
    <location>
        <position position="1"/>
    </location>
</feature>
<proteinExistence type="predicted"/>
<dbReference type="Proteomes" id="UP000677228">
    <property type="component" value="Unassembled WGS sequence"/>
</dbReference>
<feature type="non-terminal residue" evidence="2">
    <location>
        <position position="104"/>
    </location>
</feature>
<evidence type="ECO:0000313" key="3">
    <source>
        <dbReference type="Proteomes" id="UP000682733"/>
    </source>
</evidence>
<sequence>MKNPEPPEKKGFRHPVQNTVVRTNRILNTLLGIVAKCDQRDKFQVTPTSVPYLAALISVSEEVRTRCHLKHRSLLPPSQSTTSIADFVNVQAAFTGGHQQGQSV</sequence>
<dbReference type="EMBL" id="CAJOBA010046904">
    <property type="protein sequence ID" value="CAF4194997.1"/>
    <property type="molecule type" value="Genomic_DNA"/>
</dbReference>
<name>A0A8S2RZH7_9BILA</name>
<accession>A0A8S2RZH7</accession>
<evidence type="ECO:0000313" key="2">
    <source>
        <dbReference type="EMBL" id="CAF4194997.1"/>
    </source>
</evidence>
<gene>
    <name evidence="1" type="ORF">OVA965_LOCUS32390</name>
    <name evidence="2" type="ORF">TMI583_LOCUS33247</name>
</gene>
<dbReference type="AlphaFoldDB" id="A0A8S2RZH7"/>
<dbReference type="EMBL" id="CAJNOK010025204">
    <property type="protein sequence ID" value="CAF1387195.1"/>
    <property type="molecule type" value="Genomic_DNA"/>
</dbReference>
<comment type="caution">
    <text evidence="2">The sequence shown here is derived from an EMBL/GenBank/DDBJ whole genome shotgun (WGS) entry which is preliminary data.</text>
</comment>
<reference evidence="2" key="1">
    <citation type="submission" date="2021-02" db="EMBL/GenBank/DDBJ databases">
        <authorList>
            <person name="Nowell W R."/>
        </authorList>
    </citation>
    <scope>NUCLEOTIDE SEQUENCE</scope>
</reference>
<protein>
    <submittedName>
        <fullName evidence="2">Uncharacterized protein</fullName>
    </submittedName>
</protein>